<protein>
    <submittedName>
        <fullName evidence="2">Uncharacterized protein</fullName>
    </submittedName>
</protein>
<evidence type="ECO:0000313" key="3">
    <source>
        <dbReference type="Proteomes" id="UP000217895"/>
    </source>
</evidence>
<reference evidence="2 3" key="1">
    <citation type="submission" date="2017-06" db="EMBL/GenBank/DDBJ databases">
        <title>Genome sequencing of cyanobaciteial culture collection at National Institute for Environmental Studies (NIES).</title>
        <authorList>
            <person name="Hirose Y."/>
            <person name="Shimura Y."/>
            <person name="Fujisawa T."/>
            <person name="Nakamura Y."/>
            <person name="Kawachi M."/>
        </authorList>
    </citation>
    <scope>NUCLEOTIDE SEQUENCE [LARGE SCALE GENOMIC DNA]</scope>
    <source>
        <strain evidence="2 3">NIES-2135</strain>
    </source>
</reference>
<dbReference type="PANTHER" id="PTHR35996:SF1">
    <property type="entry name" value="OS04G0528100 PROTEIN"/>
    <property type="match status" value="1"/>
</dbReference>
<dbReference type="InterPro" id="IPR040278">
    <property type="entry name" value="UPF0426"/>
</dbReference>
<proteinExistence type="predicted"/>
<accession>A0A1Z4JNK7</accession>
<sequence>MFLTELSPLVQEFTQQPLAFMGGLFTGFLKLSLTEEPVRSWLNQQTGSTTYTTNGHSPNGNAPKSITIE</sequence>
<evidence type="ECO:0000313" key="2">
    <source>
        <dbReference type="EMBL" id="BAY58218.1"/>
    </source>
</evidence>
<dbReference type="AlphaFoldDB" id="A0A1Z4JNK7"/>
<dbReference type="Proteomes" id="UP000217895">
    <property type="component" value="Chromosome"/>
</dbReference>
<dbReference type="Pfam" id="PF26369">
    <property type="entry name" value="UPF0426"/>
    <property type="match status" value="1"/>
</dbReference>
<dbReference type="PANTHER" id="PTHR35996">
    <property type="entry name" value="OSJNBA0038O10.25 PROTEIN"/>
    <property type="match status" value="1"/>
</dbReference>
<feature type="region of interest" description="Disordered" evidence="1">
    <location>
        <begin position="45"/>
        <end position="69"/>
    </location>
</feature>
<name>A0A1Z4JNK7_LEPBY</name>
<gene>
    <name evidence="2" type="ORF">NIES2135_50910</name>
</gene>
<evidence type="ECO:0000256" key="1">
    <source>
        <dbReference type="SAM" id="MobiDB-lite"/>
    </source>
</evidence>
<keyword evidence="3" id="KW-1185">Reference proteome</keyword>
<dbReference type="EMBL" id="AP018203">
    <property type="protein sequence ID" value="BAY58218.1"/>
    <property type="molecule type" value="Genomic_DNA"/>
</dbReference>
<organism evidence="2 3">
    <name type="scientific">Leptolyngbya boryana NIES-2135</name>
    <dbReference type="NCBI Taxonomy" id="1973484"/>
    <lineage>
        <taxon>Bacteria</taxon>
        <taxon>Bacillati</taxon>
        <taxon>Cyanobacteriota</taxon>
        <taxon>Cyanophyceae</taxon>
        <taxon>Leptolyngbyales</taxon>
        <taxon>Leptolyngbyaceae</taxon>
        <taxon>Leptolyngbya group</taxon>
        <taxon>Leptolyngbya</taxon>
    </lineage>
</organism>